<dbReference type="eggNOG" id="COG4392">
    <property type="taxonomic scope" value="Bacteria"/>
</dbReference>
<accession>A0A1N6R2K6</accession>
<dbReference type="AlphaFoldDB" id="A0A1N6R2K6"/>
<reference evidence="2 3" key="1">
    <citation type="submission" date="2017-01" db="EMBL/GenBank/DDBJ databases">
        <authorList>
            <person name="Mah S.A."/>
            <person name="Swanson W.J."/>
            <person name="Moy G.W."/>
            <person name="Vacquier V.D."/>
        </authorList>
    </citation>
    <scope>NUCLEOTIDE SEQUENCE [LARGE SCALE GENOMIC DNA]</scope>
    <source>
        <strain evidence="2 3">DSM 7027</strain>
    </source>
</reference>
<organism evidence="2 3">
    <name type="scientific">Marinobacterium stanieri</name>
    <dbReference type="NCBI Taxonomy" id="49186"/>
    <lineage>
        <taxon>Bacteria</taxon>
        <taxon>Pseudomonadati</taxon>
        <taxon>Pseudomonadota</taxon>
        <taxon>Gammaproteobacteria</taxon>
        <taxon>Oceanospirillales</taxon>
        <taxon>Oceanospirillaceae</taxon>
        <taxon>Marinobacterium</taxon>
    </lineage>
</organism>
<keyword evidence="1" id="KW-1133">Transmembrane helix</keyword>
<keyword evidence="1" id="KW-0472">Membrane</keyword>
<dbReference type="RefSeq" id="WP_076462219.1">
    <property type="nucleotide sequence ID" value="NZ_FTMN01000003.1"/>
</dbReference>
<proteinExistence type="predicted"/>
<evidence type="ECO:0000313" key="3">
    <source>
        <dbReference type="Proteomes" id="UP000186895"/>
    </source>
</evidence>
<gene>
    <name evidence="2" type="ORF">SAMN05421647_10363</name>
</gene>
<dbReference type="EMBL" id="FTMN01000003">
    <property type="protein sequence ID" value="SIQ22846.1"/>
    <property type="molecule type" value="Genomic_DNA"/>
</dbReference>
<sequence>MIEALILGMTLIVFVSRYLFLEPRLPIQPGPRLLHFLSFSIPALLAAVIAPMIFIQDTLLNLDPLNPYLVGAGTAAVCMKVTGKTLTSVTLSLLVFMIYRHLLTGS</sequence>
<dbReference type="InterPro" id="IPR008407">
    <property type="entry name" value="Brnchd-chn_aa_trnsp_AzlD"/>
</dbReference>
<feature type="transmembrane region" description="Helical" evidence="1">
    <location>
        <begin position="74"/>
        <end position="99"/>
    </location>
</feature>
<keyword evidence="1" id="KW-0812">Transmembrane</keyword>
<feature type="transmembrane region" description="Helical" evidence="1">
    <location>
        <begin position="33"/>
        <end position="54"/>
    </location>
</feature>
<dbReference type="STRING" id="49186.SAMN05421647_10363"/>
<keyword evidence="3" id="KW-1185">Reference proteome</keyword>
<protein>
    <submittedName>
        <fullName evidence="2">Branched-chain amino acid transport protein</fullName>
    </submittedName>
</protein>
<dbReference type="Pfam" id="PF05437">
    <property type="entry name" value="AzlD"/>
    <property type="match status" value="1"/>
</dbReference>
<evidence type="ECO:0000313" key="2">
    <source>
        <dbReference type="EMBL" id="SIQ22846.1"/>
    </source>
</evidence>
<evidence type="ECO:0000256" key="1">
    <source>
        <dbReference type="SAM" id="Phobius"/>
    </source>
</evidence>
<dbReference type="Proteomes" id="UP000186895">
    <property type="component" value="Unassembled WGS sequence"/>
</dbReference>
<feature type="transmembrane region" description="Helical" evidence="1">
    <location>
        <begin position="6"/>
        <end position="21"/>
    </location>
</feature>
<name>A0A1N6R2K6_9GAMM</name>